<proteinExistence type="predicted"/>
<keyword evidence="1" id="KW-1133">Transmembrane helix</keyword>
<dbReference type="EMBL" id="CATNWA010011805">
    <property type="protein sequence ID" value="CAI9562326.1"/>
    <property type="molecule type" value="Genomic_DNA"/>
</dbReference>
<feature type="transmembrane region" description="Helical" evidence="1">
    <location>
        <begin position="51"/>
        <end position="68"/>
    </location>
</feature>
<feature type="non-terminal residue" evidence="2">
    <location>
        <position position="1"/>
    </location>
</feature>
<accession>A0ABN9CS39</accession>
<organism evidence="2 3">
    <name type="scientific">Staurois parvus</name>
    <dbReference type="NCBI Taxonomy" id="386267"/>
    <lineage>
        <taxon>Eukaryota</taxon>
        <taxon>Metazoa</taxon>
        <taxon>Chordata</taxon>
        <taxon>Craniata</taxon>
        <taxon>Vertebrata</taxon>
        <taxon>Euteleostomi</taxon>
        <taxon>Amphibia</taxon>
        <taxon>Batrachia</taxon>
        <taxon>Anura</taxon>
        <taxon>Neobatrachia</taxon>
        <taxon>Ranoidea</taxon>
        <taxon>Ranidae</taxon>
        <taxon>Staurois</taxon>
    </lineage>
</organism>
<reference evidence="2" key="1">
    <citation type="submission" date="2023-05" db="EMBL/GenBank/DDBJ databases">
        <authorList>
            <person name="Stuckert A."/>
        </authorList>
    </citation>
    <scope>NUCLEOTIDE SEQUENCE</scope>
</reference>
<evidence type="ECO:0000256" key="1">
    <source>
        <dbReference type="SAM" id="Phobius"/>
    </source>
</evidence>
<name>A0ABN9CS39_9NEOB</name>
<keyword evidence="1" id="KW-0472">Membrane</keyword>
<comment type="caution">
    <text evidence="2">The sequence shown here is derived from an EMBL/GenBank/DDBJ whole genome shotgun (WGS) entry which is preliminary data.</text>
</comment>
<dbReference type="Proteomes" id="UP001162483">
    <property type="component" value="Unassembled WGS sequence"/>
</dbReference>
<sequence length="88" mass="10476">LTTCLPEVLPPPPPFLTRPFFAIQRCITLTDNCAVMQCCTQIKFVIFSPQIVFFWWYFARVFLIFCAMKKKKTDNFEKKKTIFLTFCY</sequence>
<keyword evidence="1" id="KW-0812">Transmembrane</keyword>
<evidence type="ECO:0000313" key="2">
    <source>
        <dbReference type="EMBL" id="CAI9562326.1"/>
    </source>
</evidence>
<protein>
    <submittedName>
        <fullName evidence="2">Uncharacterized protein</fullName>
    </submittedName>
</protein>
<keyword evidence="3" id="KW-1185">Reference proteome</keyword>
<gene>
    <name evidence="2" type="ORF">SPARVUS_LOCUS5594196</name>
</gene>
<evidence type="ECO:0000313" key="3">
    <source>
        <dbReference type="Proteomes" id="UP001162483"/>
    </source>
</evidence>